<name>A0A316GPP4_9RHOB</name>
<keyword evidence="5 10" id="KW-0201">Cytochrome c-type biogenesis</keyword>
<dbReference type="OrthoDB" id="9793584at2"/>
<dbReference type="NCBIfam" id="NF009731">
    <property type="entry name" value="PRK13254.1-5"/>
    <property type="match status" value="1"/>
</dbReference>
<dbReference type="RefSeq" id="WP_109758679.1">
    <property type="nucleotide sequence ID" value="NZ_CP034588.1"/>
</dbReference>
<evidence type="ECO:0000256" key="8">
    <source>
        <dbReference type="ARBA" id="ARBA00023004"/>
    </source>
</evidence>
<keyword evidence="7 10" id="KW-1133">Transmembrane helix</keyword>
<dbReference type="AlphaFoldDB" id="A0A316GPP4"/>
<gene>
    <name evidence="10" type="primary">ccmE</name>
    <name evidence="10" type="synonym">cycJ</name>
    <name evidence="13" type="ORF">C8D95_103151</name>
</gene>
<dbReference type="GO" id="GO:0020037">
    <property type="term" value="F:heme binding"/>
    <property type="evidence" value="ECO:0007669"/>
    <property type="project" value="InterPro"/>
</dbReference>
<dbReference type="InterPro" id="IPR012340">
    <property type="entry name" value="NA-bd_OB-fold"/>
</dbReference>
<organism evidence="13 14">
    <name type="scientific">Silicimonas algicola</name>
    <dbReference type="NCBI Taxonomy" id="1826607"/>
    <lineage>
        <taxon>Bacteria</taxon>
        <taxon>Pseudomonadati</taxon>
        <taxon>Pseudomonadota</taxon>
        <taxon>Alphaproteobacteria</taxon>
        <taxon>Rhodobacterales</taxon>
        <taxon>Paracoccaceae</taxon>
    </lineage>
</organism>
<dbReference type="GO" id="GO:0017004">
    <property type="term" value="P:cytochrome complex assembly"/>
    <property type="evidence" value="ECO:0007669"/>
    <property type="project" value="UniProtKB-KW"/>
</dbReference>
<keyword evidence="2 10" id="KW-0349">Heme</keyword>
<keyword evidence="14" id="KW-1185">Reference proteome</keyword>
<evidence type="ECO:0000313" key="14">
    <source>
        <dbReference type="Proteomes" id="UP000245390"/>
    </source>
</evidence>
<sequence>MKSLKKQRRIQVLALAGLCLLGVLAVLWFLPKDAFQFFRSPTEVIAAPPSDDEYFQIGGLVKDGSITPVEGVRFRFVVTDGATEVPVAYVGDDPAPDLFKEGQGTIAKGYYRAGVFEASELLAKHDESYMPREVIDALKEQGVYQDPNG</sequence>
<dbReference type="PANTHER" id="PTHR34128:SF2">
    <property type="entry name" value="CYTOCHROME C-TYPE BIOGENESIS PROTEIN CCME HOMOLOG, MITOCHONDRIAL"/>
    <property type="match status" value="1"/>
</dbReference>
<proteinExistence type="inferred from homology"/>
<comment type="similarity">
    <text evidence="10">Belongs to the CcmE/CycJ family.</text>
</comment>
<dbReference type="GO" id="GO:0005886">
    <property type="term" value="C:plasma membrane"/>
    <property type="evidence" value="ECO:0007669"/>
    <property type="project" value="UniProtKB-SubCell"/>
</dbReference>
<protein>
    <recommendedName>
        <fullName evidence="10">Cytochrome c-type biogenesis protein CcmE</fullName>
    </recommendedName>
    <alternativeName>
        <fullName evidence="10">Cytochrome c maturation protein E</fullName>
    </alternativeName>
    <alternativeName>
        <fullName evidence="10">Heme chaperone CcmE</fullName>
    </alternativeName>
</protein>
<evidence type="ECO:0000256" key="11">
    <source>
        <dbReference type="PIRSR" id="PIRSR604329-50"/>
    </source>
</evidence>
<dbReference type="SUPFAM" id="SSF82093">
    <property type="entry name" value="Heme chaperone CcmE"/>
    <property type="match status" value="1"/>
</dbReference>
<dbReference type="InterPro" id="IPR036127">
    <property type="entry name" value="CcmE-like_sf"/>
</dbReference>
<feature type="binding site" description="axial binding residue" evidence="10 11">
    <location>
        <position position="129"/>
    </location>
    <ligand>
        <name>heme</name>
        <dbReference type="ChEBI" id="CHEBI:30413"/>
    </ligand>
    <ligandPart>
        <name>Fe</name>
        <dbReference type="ChEBI" id="CHEBI:18248"/>
    </ligandPart>
</feature>
<keyword evidence="3 10" id="KW-0812">Transmembrane</keyword>
<comment type="caution">
    <text evidence="13">The sequence shown here is derived from an EMBL/GenBank/DDBJ whole genome shotgun (WGS) entry which is preliminary data.</text>
</comment>
<evidence type="ECO:0000256" key="7">
    <source>
        <dbReference type="ARBA" id="ARBA00022989"/>
    </source>
</evidence>
<dbReference type="EMBL" id="QGGV01000003">
    <property type="protein sequence ID" value="PWK56917.1"/>
    <property type="molecule type" value="Genomic_DNA"/>
</dbReference>
<keyword evidence="6 10" id="KW-0735">Signal-anchor</keyword>
<dbReference type="GO" id="GO:0017003">
    <property type="term" value="P:protein-heme linkage"/>
    <property type="evidence" value="ECO:0007669"/>
    <property type="project" value="UniProtKB-UniRule"/>
</dbReference>
<evidence type="ECO:0000256" key="12">
    <source>
        <dbReference type="SAM" id="Phobius"/>
    </source>
</evidence>
<evidence type="ECO:0000256" key="5">
    <source>
        <dbReference type="ARBA" id="ARBA00022748"/>
    </source>
</evidence>
<evidence type="ECO:0000256" key="3">
    <source>
        <dbReference type="ARBA" id="ARBA00022692"/>
    </source>
</evidence>
<evidence type="ECO:0000256" key="10">
    <source>
        <dbReference type="HAMAP-Rule" id="MF_01959"/>
    </source>
</evidence>
<feature type="transmembrane region" description="Helical" evidence="12">
    <location>
        <begin position="12"/>
        <end position="30"/>
    </location>
</feature>
<dbReference type="Gene3D" id="2.40.50.140">
    <property type="entry name" value="Nucleic acid-binding proteins"/>
    <property type="match status" value="1"/>
</dbReference>
<dbReference type="HAMAP" id="MF_01959">
    <property type="entry name" value="CcmE"/>
    <property type="match status" value="1"/>
</dbReference>
<reference evidence="13 14" key="1">
    <citation type="submission" date="2018-05" db="EMBL/GenBank/DDBJ databases">
        <title>Genomic Encyclopedia of Type Strains, Phase IV (KMG-IV): sequencing the most valuable type-strain genomes for metagenomic binning, comparative biology and taxonomic classification.</title>
        <authorList>
            <person name="Goeker M."/>
        </authorList>
    </citation>
    <scope>NUCLEOTIDE SEQUENCE [LARGE SCALE GENOMIC DNA]</scope>
    <source>
        <strain evidence="13 14">DSM 103371</strain>
    </source>
</reference>
<evidence type="ECO:0000256" key="6">
    <source>
        <dbReference type="ARBA" id="ARBA00022968"/>
    </source>
</evidence>
<accession>A0A316GPP4</accession>
<dbReference type="Proteomes" id="UP000245390">
    <property type="component" value="Unassembled WGS sequence"/>
</dbReference>
<keyword evidence="10" id="KW-1003">Cell membrane</keyword>
<evidence type="ECO:0000256" key="9">
    <source>
        <dbReference type="ARBA" id="ARBA00023136"/>
    </source>
</evidence>
<comment type="subcellular location">
    <subcellularLocation>
        <location evidence="10">Cell membrane</location>
        <topology evidence="10">Single-pass type II membrane protein</topology>
    </subcellularLocation>
    <subcellularLocation>
        <location evidence="1">Membrane</location>
    </subcellularLocation>
</comment>
<keyword evidence="8 10" id="KW-0408">Iron</keyword>
<feature type="topological domain" description="Cytoplasmic" evidence="10">
    <location>
        <begin position="1"/>
        <end position="9"/>
    </location>
</feature>
<evidence type="ECO:0000313" key="13">
    <source>
        <dbReference type="EMBL" id="PWK56917.1"/>
    </source>
</evidence>
<keyword evidence="9 10" id="KW-0472">Membrane</keyword>
<dbReference type="KEGG" id="salo:EF888_08995"/>
<dbReference type="InterPro" id="IPR004329">
    <property type="entry name" value="CcmE"/>
</dbReference>
<evidence type="ECO:0000256" key="4">
    <source>
        <dbReference type="ARBA" id="ARBA00022723"/>
    </source>
</evidence>
<dbReference type="PANTHER" id="PTHR34128">
    <property type="entry name" value="CYTOCHROME C-TYPE BIOGENESIS PROTEIN CCME HOMOLOG, MITOCHONDRIAL"/>
    <property type="match status" value="1"/>
</dbReference>
<feature type="binding site" description="covalent" evidence="10 11">
    <location>
        <position position="125"/>
    </location>
    <ligand>
        <name>heme</name>
        <dbReference type="ChEBI" id="CHEBI:30413"/>
    </ligand>
</feature>
<feature type="topological domain" description="Extracellular" evidence="10">
    <location>
        <begin position="31"/>
        <end position="149"/>
    </location>
</feature>
<comment type="function">
    <text evidence="10">Heme chaperone required for the biogenesis of c-type cytochromes. Transiently binds heme delivered by CcmC and transfers the heme to apo-cytochromes in a process facilitated by CcmF and CcmH.</text>
</comment>
<evidence type="ECO:0000256" key="2">
    <source>
        <dbReference type="ARBA" id="ARBA00022617"/>
    </source>
</evidence>
<evidence type="ECO:0000256" key="1">
    <source>
        <dbReference type="ARBA" id="ARBA00004370"/>
    </source>
</evidence>
<dbReference type="GO" id="GO:0046872">
    <property type="term" value="F:metal ion binding"/>
    <property type="evidence" value="ECO:0007669"/>
    <property type="project" value="UniProtKB-KW"/>
</dbReference>
<dbReference type="Pfam" id="PF03100">
    <property type="entry name" value="CcmE"/>
    <property type="match status" value="1"/>
</dbReference>
<keyword evidence="4 10" id="KW-0479">Metal-binding</keyword>